<dbReference type="PROSITE" id="PS51679">
    <property type="entry name" value="SAM_MT_C5"/>
    <property type="match status" value="1"/>
</dbReference>
<sequence length="489" mass="55004">MIAEKEKKVGRKAIPVAEKKIGCKIYLTKEQQEDIENYGVGASFSERCANLISLEIEKQKEEEADTVKIIDLFAGLGGIRLGFEQGLKKQGLHAKCVFTSEIKKYAIKAYQNYFGNEKIYGDITQIKTKDIPDFDVLLAGFPCQPFSSAGKGLGFSDTRGTLFFEIERILKEKKGIGKPAKAFLLENVEGLVNHDNGNTLNVIIAKLKGLGYKVNYKVLDSQYFGLAQSRKRIYIVGTLNEKVDLENFEKSTATFSDIMERGLPIIESTFTKKLFNNYSPDEVVGKSIKDKRGGKDNIHSWDIDLKGKTTKQQRDLLNALLCERRKKKWAKEIGIEWMDGMPLTVEQIETFYNNKNLKTMLDDLVKKGYLKYEHPKKLEDGQRKPDTSKPKGYNIVSGKLSFEFSKILSPNEMVPTLVAMDVSKLGVVDNGGLRKLSIREGQRLCGYNPDEYDLSILKENEAFDLLGNTVCVPVIAAISERVAMALKRA</sequence>
<dbReference type="Pfam" id="PF00145">
    <property type="entry name" value="DNA_methylase"/>
    <property type="match status" value="1"/>
</dbReference>
<dbReference type="GO" id="GO:0032259">
    <property type="term" value="P:methylation"/>
    <property type="evidence" value="ECO:0007669"/>
    <property type="project" value="UniProtKB-KW"/>
</dbReference>
<evidence type="ECO:0000256" key="6">
    <source>
        <dbReference type="RuleBase" id="RU000416"/>
    </source>
</evidence>
<gene>
    <name evidence="8" type="primary">dcm</name>
    <name evidence="8" type="ORF">WMO38_14060</name>
</gene>
<dbReference type="InterPro" id="IPR029063">
    <property type="entry name" value="SAM-dependent_MTases_sf"/>
</dbReference>
<dbReference type="SUPFAM" id="SSF53335">
    <property type="entry name" value="S-adenosyl-L-methionine-dependent methyltransferases"/>
    <property type="match status" value="1"/>
</dbReference>
<keyword evidence="4" id="KW-0680">Restriction system</keyword>
<evidence type="ECO:0000256" key="2">
    <source>
        <dbReference type="ARBA" id="ARBA00022679"/>
    </source>
</evidence>
<evidence type="ECO:0000256" key="4">
    <source>
        <dbReference type="ARBA" id="ARBA00022747"/>
    </source>
</evidence>
<keyword evidence="9" id="KW-1185">Reference proteome</keyword>
<evidence type="ECO:0000256" key="5">
    <source>
        <dbReference type="PROSITE-ProRule" id="PRU01016"/>
    </source>
</evidence>
<comment type="catalytic activity">
    <reaction evidence="7">
        <text>a 2'-deoxycytidine in DNA + S-adenosyl-L-methionine = a 5-methyl-2'-deoxycytidine in DNA + S-adenosyl-L-homocysteine + H(+)</text>
        <dbReference type="Rhea" id="RHEA:13681"/>
        <dbReference type="Rhea" id="RHEA-COMP:11369"/>
        <dbReference type="Rhea" id="RHEA-COMP:11370"/>
        <dbReference type="ChEBI" id="CHEBI:15378"/>
        <dbReference type="ChEBI" id="CHEBI:57856"/>
        <dbReference type="ChEBI" id="CHEBI:59789"/>
        <dbReference type="ChEBI" id="CHEBI:85452"/>
        <dbReference type="ChEBI" id="CHEBI:85454"/>
        <dbReference type="EC" id="2.1.1.37"/>
    </reaction>
</comment>
<dbReference type="EMBL" id="JBBMES010000025">
    <property type="protein sequence ID" value="MEQ2536225.1"/>
    <property type="molecule type" value="Genomic_DNA"/>
</dbReference>
<name>A0ABV1GRT5_9FIRM</name>
<evidence type="ECO:0000256" key="3">
    <source>
        <dbReference type="ARBA" id="ARBA00022691"/>
    </source>
</evidence>
<dbReference type="Proteomes" id="UP001480973">
    <property type="component" value="Unassembled WGS sequence"/>
</dbReference>
<comment type="caution">
    <text evidence="8">The sequence shown here is derived from an EMBL/GenBank/DDBJ whole genome shotgun (WGS) entry which is preliminary data.</text>
</comment>
<dbReference type="NCBIfam" id="TIGR00675">
    <property type="entry name" value="dcm"/>
    <property type="match status" value="1"/>
</dbReference>
<protein>
    <recommendedName>
        <fullName evidence="7">Cytosine-specific methyltransferase</fullName>
        <ecNumber evidence="7">2.1.1.37</ecNumber>
    </recommendedName>
</protein>
<dbReference type="Gene3D" id="3.90.120.10">
    <property type="entry name" value="DNA Methylase, subunit A, domain 2"/>
    <property type="match status" value="1"/>
</dbReference>
<evidence type="ECO:0000256" key="1">
    <source>
        <dbReference type="ARBA" id="ARBA00022603"/>
    </source>
</evidence>
<keyword evidence="2 5" id="KW-0808">Transferase</keyword>
<evidence type="ECO:0000313" key="8">
    <source>
        <dbReference type="EMBL" id="MEQ2536225.1"/>
    </source>
</evidence>
<dbReference type="GO" id="GO:0003886">
    <property type="term" value="F:DNA (cytosine-5-)-methyltransferase activity"/>
    <property type="evidence" value="ECO:0007669"/>
    <property type="project" value="UniProtKB-EC"/>
</dbReference>
<dbReference type="InterPro" id="IPR001525">
    <property type="entry name" value="C5_MeTfrase"/>
</dbReference>
<proteinExistence type="inferred from homology"/>
<organism evidence="8 9">
    <name type="scientific">Lachnospira intestinalis</name>
    <dbReference type="NCBI Taxonomy" id="3133158"/>
    <lineage>
        <taxon>Bacteria</taxon>
        <taxon>Bacillati</taxon>
        <taxon>Bacillota</taxon>
        <taxon>Clostridia</taxon>
        <taxon>Lachnospirales</taxon>
        <taxon>Lachnospiraceae</taxon>
        <taxon>Lachnospira</taxon>
    </lineage>
</organism>
<comment type="similarity">
    <text evidence="5 6">Belongs to the class I-like SAM-binding methyltransferase superfamily. C5-methyltransferase family.</text>
</comment>
<dbReference type="PROSITE" id="PS00094">
    <property type="entry name" value="C5_MTASE_1"/>
    <property type="match status" value="1"/>
</dbReference>
<dbReference type="PANTHER" id="PTHR46098:SF1">
    <property type="entry name" value="TRNA (CYTOSINE(38)-C(5))-METHYLTRANSFERASE"/>
    <property type="match status" value="1"/>
</dbReference>
<evidence type="ECO:0000313" key="9">
    <source>
        <dbReference type="Proteomes" id="UP001480973"/>
    </source>
</evidence>
<dbReference type="PANTHER" id="PTHR46098">
    <property type="entry name" value="TRNA (CYTOSINE(38)-C(5))-METHYLTRANSFERASE"/>
    <property type="match status" value="1"/>
</dbReference>
<dbReference type="InterPro" id="IPR018117">
    <property type="entry name" value="C5_DNA_meth_AS"/>
</dbReference>
<keyword evidence="3 5" id="KW-0949">S-adenosyl-L-methionine</keyword>
<evidence type="ECO:0000256" key="7">
    <source>
        <dbReference type="RuleBase" id="RU000417"/>
    </source>
</evidence>
<feature type="active site" evidence="5">
    <location>
        <position position="143"/>
    </location>
</feature>
<dbReference type="InterPro" id="IPR050750">
    <property type="entry name" value="C5-MTase"/>
</dbReference>
<dbReference type="Gene3D" id="3.40.50.150">
    <property type="entry name" value="Vaccinia Virus protein VP39"/>
    <property type="match status" value="1"/>
</dbReference>
<dbReference type="EC" id="2.1.1.37" evidence="7"/>
<dbReference type="CDD" id="cd00315">
    <property type="entry name" value="Cyt_C5_DNA_methylase"/>
    <property type="match status" value="1"/>
</dbReference>
<dbReference type="PRINTS" id="PR00105">
    <property type="entry name" value="C5METTRFRASE"/>
</dbReference>
<accession>A0ABV1GRT5</accession>
<reference evidence="8 9" key="1">
    <citation type="submission" date="2024-03" db="EMBL/GenBank/DDBJ databases">
        <title>Human intestinal bacterial collection.</title>
        <authorList>
            <person name="Pauvert C."/>
            <person name="Hitch T.C.A."/>
            <person name="Clavel T."/>
        </authorList>
    </citation>
    <scope>NUCLEOTIDE SEQUENCE [LARGE SCALE GENOMIC DNA]</scope>
    <source>
        <strain evidence="8 9">CLA-JM-H10</strain>
    </source>
</reference>
<keyword evidence="1 5" id="KW-0489">Methyltransferase</keyword>